<protein>
    <submittedName>
        <fullName evidence="2">Uncharacterized protein</fullName>
    </submittedName>
</protein>
<accession>A0A7H8V4H7</accession>
<feature type="transmembrane region" description="Helical" evidence="1">
    <location>
        <begin position="24"/>
        <end position="46"/>
    </location>
</feature>
<name>A0A7H8V4H7_STRSA</name>
<dbReference type="EMBL" id="CP040798">
    <property type="protein sequence ID" value="QLB51172.1"/>
    <property type="molecule type" value="Genomic_DNA"/>
</dbReference>
<proteinExistence type="predicted"/>
<evidence type="ECO:0000256" key="1">
    <source>
        <dbReference type="SAM" id="Phobius"/>
    </source>
</evidence>
<sequence length="48" mass="5617">MMVYYNPEKPENPFVERYASHDRIFKLLIIIFSIIGFVLIAIVLVISC</sequence>
<keyword evidence="1" id="KW-0812">Transmembrane</keyword>
<dbReference type="AlphaFoldDB" id="A0A7H8V4H7"/>
<gene>
    <name evidence="2" type="ORF">FDP16_05340</name>
</gene>
<keyword evidence="1" id="KW-0472">Membrane</keyword>
<dbReference type="Proteomes" id="UP000509535">
    <property type="component" value="Chromosome"/>
</dbReference>
<keyword evidence="1" id="KW-1133">Transmembrane helix</keyword>
<evidence type="ECO:0000313" key="2">
    <source>
        <dbReference type="EMBL" id="QLB51172.1"/>
    </source>
</evidence>
<evidence type="ECO:0000313" key="3">
    <source>
        <dbReference type="Proteomes" id="UP000509535"/>
    </source>
</evidence>
<reference evidence="2 3" key="1">
    <citation type="submission" date="2019-06" db="EMBL/GenBank/DDBJ databases">
        <title>The organization of the Streptococcus sanguinis genomes.</title>
        <authorList>
            <person name="Wang H.Y."/>
            <person name="Chen Y.Y.M."/>
            <person name="Wu C.H."/>
        </authorList>
    </citation>
    <scope>NUCLEOTIDE SEQUENCE [LARGE SCALE GENOMIC DNA]</scope>
    <source>
        <strain evidence="2 3">CGMH058</strain>
    </source>
</reference>
<organism evidence="2 3">
    <name type="scientific">Streptococcus sanguinis</name>
    <dbReference type="NCBI Taxonomy" id="1305"/>
    <lineage>
        <taxon>Bacteria</taxon>
        <taxon>Bacillati</taxon>
        <taxon>Bacillota</taxon>
        <taxon>Bacilli</taxon>
        <taxon>Lactobacillales</taxon>
        <taxon>Streptococcaceae</taxon>
        <taxon>Streptococcus</taxon>
    </lineage>
</organism>